<comment type="cofactor">
    <cofactor evidence="1">
        <name>a divalent metal cation</name>
        <dbReference type="ChEBI" id="CHEBI:60240"/>
    </cofactor>
</comment>
<evidence type="ECO:0000256" key="2">
    <source>
        <dbReference type="ARBA" id="ARBA00022723"/>
    </source>
</evidence>
<gene>
    <name evidence="4" type="ORF">HF086_004334</name>
</gene>
<evidence type="ECO:0000256" key="1">
    <source>
        <dbReference type="ARBA" id="ARBA00001968"/>
    </source>
</evidence>
<sequence>MEGMQIRLFSKKVLFTKGDEAFSLQENLLRPYGGKNLPEQKRVFNYRLSRARRFIECTFGIFANKWRIFHRPLNVDVEFAVDIIKAACVLHNYVKQRDGHKFEDTFESLPNSIIETTQNVRRGGPMLTTVREEFANYFGKGIGKKSIGKENKVDEKVKENEEERHVEKNLEYGIDVFSKEKNMTTREDFKEKDRGGELLLKKESKEIEYETQEENFALKNNYQVNDSVLVRYLIMKKMEVLCGVHTKNNKK</sequence>
<dbReference type="EMBL" id="JACEFF010000335">
    <property type="protein sequence ID" value="KAH9639508.1"/>
    <property type="molecule type" value="Genomic_DNA"/>
</dbReference>
<accession>A0A922MN25</accession>
<evidence type="ECO:0000313" key="5">
    <source>
        <dbReference type="Proteomes" id="UP000814243"/>
    </source>
</evidence>
<name>A0A922MN25_SPOEX</name>
<dbReference type="InterPro" id="IPR027806">
    <property type="entry name" value="HARBI1_dom"/>
</dbReference>
<proteinExistence type="predicted"/>
<feature type="domain" description="DDE Tnp4" evidence="3">
    <location>
        <begin position="16"/>
        <end position="92"/>
    </location>
</feature>
<keyword evidence="2" id="KW-0479">Metal-binding</keyword>
<evidence type="ECO:0000313" key="4">
    <source>
        <dbReference type="EMBL" id="KAH9639508.1"/>
    </source>
</evidence>
<comment type="caution">
    <text evidence="4">The sequence shown here is derived from an EMBL/GenBank/DDBJ whole genome shotgun (WGS) entry which is preliminary data.</text>
</comment>
<evidence type="ECO:0000259" key="3">
    <source>
        <dbReference type="Pfam" id="PF13359"/>
    </source>
</evidence>
<organism evidence="4 5">
    <name type="scientific">Spodoptera exigua</name>
    <name type="common">Beet armyworm</name>
    <name type="synonym">Noctua fulgens</name>
    <dbReference type="NCBI Taxonomy" id="7107"/>
    <lineage>
        <taxon>Eukaryota</taxon>
        <taxon>Metazoa</taxon>
        <taxon>Ecdysozoa</taxon>
        <taxon>Arthropoda</taxon>
        <taxon>Hexapoda</taxon>
        <taxon>Insecta</taxon>
        <taxon>Pterygota</taxon>
        <taxon>Neoptera</taxon>
        <taxon>Endopterygota</taxon>
        <taxon>Lepidoptera</taxon>
        <taxon>Glossata</taxon>
        <taxon>Ditrysia</taxon>
        <taxon>Noctuoidea</taxon>
        <taxon>Noctuidae</taxon>
        <taxon>Amphipyrinae</taxon>
        <taxon>Spodoptera</taxon>
    </lineage>
</organism>
<dbReference type="GO" id="GO:0046872">
    <property type="term" value="F:metal ion binding"/>
    <property type="evidence" value="ECO:0007669"/>
    <property type="project" value="UniProtKB-KW"/>
</dbReference>
<reference evidence="4" key="1">
    <citation type="journal article" date="2021" name="G3 (Bethesda)">
        <title>Genome and transcriptome analysis of the beet armyworm Spodoptera exigua reveals targets for pest control. .</title>
        <authorList>
            <person name="Simon S."/>
            <person name="Breeschoten T."/>
            <person name="Jansen H.J."/>
            <person name="Dirks R.P."/>
            <person name="Schranz M.E."/>
            <person name="Ros V.I.D."/>
        </authorList>
    </citation>
    <scope>NUCLEOTIDE SEQUENCE</scope>
    <source>
        <strain evidence="4">TB_SE_WUR_2020</strain>
    </source>
</reference>
<dbReference type="AlphaFoldDB" id="A0A922MN25"/>
<dbReference type="Pfam" id="PF13359">
    <property type="entry name" value="DDE_Tnp_4"/>
    <property type="match status" value="1"/>
</dbReference>
<protein>
    <recommendedName>
        <fullName evidence="3">DDE Tnp4 domain-containing protein</fullName>
    </recommendedName>
</protein>
<dbReference type="Proteomes" id="UP000814243">
    <property type="component" value="Unassembled WGS sequence"/>
</dbReference>